<dbReference type="RefSeq" id="WP_188791556.1">
    <property type="nucleotide sequence ID" value="NZ_BMJV01000008.1"/>
</dbReference>
<evidence type="ECO:0000256" key="2">
    <source>
        <dbReference type="ARBA" id="ARBA00023002"/>
    </source>
</evidence>
<dbReference type="AlphaFoldDB" id="A0A8J2ZM55"/>
<dbReference type="GO" id="GO:0005886">
    <property type="term" value="C:plasma membrane"/>
    <property type="evidence" value="ECO:0007669"/>
    <property type="project" value="TreeGrafter"/>
</dbReference>
<keyword evidence="2" id="KW-0560">Oxidoreductase</keyword>
<dbReference type="Pfam" id="PF01266">
    <property type="entry name" value="DAO"/>
    <property type="match status" value="1"/>
</dbReference>
<comment type="caution">
    <text evidence="4">The sequence shown here is derived from an EMBL/GenBank/DDBJ whole genome shotgun (WGS) entry which is preliminary data.</text>
</comment>
<evidence type="ECO:0000313" key="5">
    <source>
        <dbReference type="Proteomes" id="UP000617145"/>
    </source>
</evidence>
<dbReference type="Gene3D" id="3.30.9.10">
    <property type="entry name" value="D-Amino Acid Oxidase, subunit A, domain 2"/>
    <property type="match status" value="2"/>
</dbReference>
<evidence type="ECO:0000256" key="1">
    <source>
        <dbReference type="ARBA" id="ARBA00009410"/>
    </source>
</evidence>
<comment type="similarity">
    <text evidence="1">Belongs to the DadA oxidoreductase family.</text>
</comment>
<dbReference type="Proteomes" id="UP000617145">
    <property type="component" value="Unassembled WGS sequence"/>
</dbReference>
<name>A0A8J2ZM55_9RHOB</name>
<dbReference type="PANTHER" id="PTHR13847:SF280">
    <property type="entry name" value="D-AMINO ACID DEHYDROGENASE"/>
    <property type="match status" value="1"/>
</dbReference>
<accession>A0A8J2ZM55</accession>
<sequence length="443" mass="48020">MILDVIQRIETDAQPPEAADVVIIGGGIAGVTATLFLAEAGLKVVLCEKGVVGGEQSSRNWGWVRQMGRDPVELPLTMGSLDIWRGLDKRFGIDTGFRETGITYVCRTPREVKEFADWADLADRIGMASERLDPAGLARKLPGIAKDYFKFGLHTSNDGRAEPWRAVPQMAMAARKLGAVIVENCAVRGVETSAGHLSEVVTEKGVIRTERAILAGGAWSRMFLGNKGVNFPQLKLHGTVARVEIDGDAGDMPVGGGDFSFRKRLDGGYTVARRNWNVASITPDSFRLLNTYLPTLMSSWREIQIRLNGEFMKEVSMPRKWGLDTPGVFEANRTLDPQPMDNYNRHALKNLARAFPVFKTAKLTHTWAGMIDATPDAIPAIGPVSEVPGLFLSSGYSGHGFGSGPGGGQLVSDLVRGVTPTFDPAPFSLERFKKKGLRPGGAA</sequence>
<dbReference type="GO" id="GO:0055130">
    <property type="term" value="P:D-alanine catabolic process"/>
    <property type="evidence" value="ECO:0007669"/>
    <property type="project" value="TreeGrafter"/>
</dbReference>
<reference evidence="4" key="2">
    <citation type="submission" date="2020-09" db="EMBL/GenBank/DDBJ databases">
        <authorList>
            <person name="Sun Q."/>
            <person name="Zhou Y."/>
        </authorList>
    </citation>
    <scope>NUCLEOTIDE SEQUENCE</scope>
    <source>
        <strain evidence="4">CGMCC 1.15762</strain>
    </source>
</reference>
<feature type="domain" description="FAD dependent oxidoreductase" evidence="3">
    <location>
        <begin position="20"/>
        <end position="414"/>
    </location>
</feature>
<evidence type="ECO:0000259" key="3">
    <source>
        <dbReference type="Pfam" id="PF01266"/>
    </source>
</evidence>
<organism evidence="4 5">
    <name type="scientific">Salipiger pallidus</name>
    <dbReference type="NCBI Taxonomy" id="1775170"/>
    <lineage>
        <taxon>Bacteria</taxon>
        <taxon>Pseudomonadati</taxon>
        <taxon>Pseudomonadota</taxon>
        <taxon>Alphaproteobacteria</taxon>
        <taxon>Rhodobacterales</taxon>
        <taxon>Roseobacteraceae</taxon>
        <taxon>Salipiger</taxon>
    </lineage>
</organism>
<gene>
    <name evidence="4" type="ORF">GCM10011415_34750</name>
</gene>
<dbReference type="InterPro" id="IPR006076">
    <property type="entry name" value="FAD-dep_OxRdtase"/>
</dbReference>
<keyword evidence="5" id="KW-1185">Reference proteome</keyword>
<reference evidence="4" key="1">
    <citation type="journal article" date="2014" name="Int. J. Syst. Evol. Microbiol.">
        <title>Complete genome sequence of Corynebacterium casei LMG S-19264T (=DSM 44701T), isolated from a smear-ripened cheese.</title>
        <authorList>
            <consortium name="US DOE Joint Genome Institute (JGI-PGF)"/>
            <person name="Walter F."/>
            <person name="Albersmeier A."/>
            <person name="Kalinowski J."/>
            <person name="Ruckert C."/>
        </authorList>
    </citation>
    <scope>NUCLEOTIDE SEQUENCE</scope>
    <source>
        <strain evidence="4">CGMCC 1.15762</strain>
    </source>
</reference>
<dbReference type="EMBL" id="BMJV01000008">
    <property type="protein sequence ID" value="GGG82145.1"/>
    <property type="molecule type" value="Genomic_DNA"/>
</dbReference>
<dbReference type="SUPFAM" id="SSF51905">
    <property type="entry name" value="FAD/NAD(P)-binding domain"/>
    <property type="match status" value="1"/>
</dbReference>
<protein>
    <submittedName>
        <fullName evidence="4">D-amino-acid oxidase</fullName>
    </submittedName>
</protein>
<dbReference type="GO" id="GO:0005737">
    <property type="term" value="C:cytoplasm"/>
    <property type="evidence" value="ECO:0007669"/>
    <property type="project" value="TreeGrafter"/>
</dbReference>
<proteinExistence type="inferred from homology"/>
<dbReference type="GO" id="GO:0008718">
    <property type="term" value="F:D-amino-acid dehydrogenase activity"/>
    <property type="evidence" value="ECO:0007669"/>
    <property type="project" value="TreeGrafter"/>
</dbReference>
<dbReference type="Gene3D" id="3.50.50.60">
    <property type="entry name" value="FAD/NAD(P)-binding domain"/>
    <property type="match status" value="2"/>
</dbReference>
<dbReference type="InterPro" id="IPR036188">
    <property type="entry name" value="FAD/NAD-bd_sf"/>
</dbReference>
<dbReference type="PANTHER" id="PTHR13847">
    <property type="entry name" value="SARCOSINE DEHYDROGENASE-RELATED"/>
    <property type="match status" value="1"/>
</dbReference>
<evidence type="ECO:0000313" key="4">
    <source>
        <dbReference type="EMBL" id="GGG82145.1"/>
    </source>
</evidence>